<dbReference type="GO" id="GO:0005524">
    <property type="term" value="F:ATP binding"/>
    <property type="evidence" value="ECO:0007669"/>
    <property type="project" value="UniProtKB-KW"/>
</dbReference>
<dbReference type="Pfam" id="PF00005">
    <property type="entry name" value="ABC_tran"/>
    <property type="match status" value="1"/>
</dbReference>
<evidence type="ECO:0000256" key="2">
    <source>
        <dbReference type="ARBA" id="ARBA00022741"/>
    </source>
</evidence>
<evidence type="ECO:0000256" key="1">
    <source>
        <dbReference type="ARBA" id="ARBA00022448"/>
    </source>
</evidence>
<dbReference type="Gene3D" id="3.40.50.300">
    <property type="entry name" value="P-loop containing nucleotide triphosphate hydrolases"/>
    <property type="match status" value="1"/>
</dbReference>
<name>A0A3B1CM76_9ZZZZ</name>
<dbReference type="EMBL" id="UOGF01000031">
    <property type="protein sequence ID" value="VAX27601.1"/>
    <property type="molecule type" value="Genomic_DNA"/>
</dbReference>
<organism evidence="5">
    <name type="scientific">hydrothermal vent metagenome</name>
    <dbReference type="NCBI Taxonomy" id="652676"/>
    <lineage>
        <taxon>unclassified sequences</taxon>
        <taxon>metagenomes</taxon>
        <taxon>ecological metagenomes</taxon>
    </lineage>
</organism>
<keyword evidence="2" id="KW-0547">Nucleotide-binding</keyword>
<dbReference type="InterPro" id="IPR050153">
    <property type="entry name" value="Metal_Ion_Import_ABC"/>
</dbReference>
<dbReference type="PROSITE" id="PS00211">
    <property type="entry name" value="ABC_TRANSPORTER_1"/>
    <property type="match status" value="1"/>
</dbReference>
<evidence type="ECO:0000259" key="4">
    <source>
        <dbReference type="PROSITE" id="PS50893"/>
    </source>
</evidence>
<dbReference type="PANTHER" id="PTHR42734">
    <property type="entry name" value="METAL TRANSPORT SYSTEM ATP-BINDING PROTEIN TM_0124-RELATED"/>
    <property type="match status" value="1"/>
</dbReference>
<dbReference type="SUPFAM" id="SSF52540">
    <property type="entry name" value="P-loop containing nucleoside triphosphate hydrolases"/>
    <property type="match status" value="1"/>
</dbReference>
<sequence>MTTHPIIQFSHASFSYNGRVALEDLTLDLHEGEFVGVIGPNGSGKTTLLKALLGLIHPVSGALQIFDCACQALRCEHRARIGYLPQKEKVDPNYPITNWEVVMMGRYGALGLMKRPGKKDREIVLDALDAVDMADRKDRPFGHLSGGEQQRVLIARALAQRPEILLLDEPTTGIDAPTQSRLVELIQKVHKDYHLTIVLVTHDINMISGIAETILLLKTKLHALGPPAEILTKQVLSPVYGEEVIVAKRNQQPYIIIHDEHHHA</sequence>
<dbReference type="InterPro" id="IPR027417">
    <property type="entry name" value="P-loop_NTPase"/>
</dbReference>
<dbReference type="AlphaFoldDB" id="A0A3B1CM76"/>
<dbReference type="InterPro" id="IPR017871">
    <property type="entry name" value="ABC_transporter-like_CS"/>
</dbReference>
<keyword evidence="3" id="KW-0067">ATP-binding</keyword>
<evidence type="ECO:0000313" key="5">
    <source>
        <dbReference type="EMBL" id="VAX27601.1"/>
    </source>
</evidence>
<proteinExistence type="predicted"/>
<keyword evidence="1" id="KW-0813">Transport</keyword>
<reference evidence="5" key="1">
    <citation type="submission" date="2018-06" db="EMBL/GenBank/DDBJ databases">
        <authorList>
            <person name="Zhirakovskaya E."/>
        </authorList>
    </citation>
    <scope>NUCLEOTIDE SEQUENCE</scope>
</reference>
<dbReference type="InterPro" id="IPR003439">
    <property type="entry name" value="ABC_transporter-like_ATP-bd"/>
</dbReference>
<feature type="domain" description="ABC transporter" evidence="4">
    <location>
        <begin position="7"/>
        <end position="243"/>
    </location>
</feature>
<dbReference type="InterPro" id="IPR003593">
    <property type="entry name" value="AAA+_ATPase"/>
</dbReference>
<dbReference type="SMART" id="SM00382">
    <property type="entry name" value="AAA"/>
    <property type="match status" value="1"/>
</dbReference>
<dbReference type="FunFam" id="3.40.50.300:FF:000134">
    <property type="entry name" value="Iron-enterobactin ABC transporter ATP-binding protein"/>
    <property type="match status" value="1"/>
</dbReference>
<gene>
    <name evidence="5" type="ORF">MNBD_NITROSPIRAE01-457</name>
</gene>
<protein>
    <recommendedName>
        <fullName evidence="4">ABC transporter domain-containing protein</fullName>
    </recommendedName>
</protein>
<dbReference type="CDD" id="cd03235">
    <property type="entry name" value="ABC_Metallic_Cations"/>
    <property type="match status" value="1"/>
</dbReference>
<accession>A0A3B1CM76</accession>
<dbReference type="GO" id="GO:0016887">
    <property type="term" value="F:ATP hydrolysis activity"/>
    <property type="evidence" value="ECO:0007669"/>
    <property type="project" value="InterPro"/>
</dbReference>
<dbReference type="PROSITE" id="PS50893">
    <property type="entry name" value="ABC_TRANSPORTER_2"/>
    <property type="match status" value="1"/>
</dbReference>
<evidence type="ECO:0000256" key="3">
    <source>
        <dbReference type="ARBA" id="ARBA00022840"/>
    </source>
</evidence>